<reference evidence="2 3" key="1">
    <citation type="journal article" date="2020" name="BMC Genomics">
        <title>Intraspecific diversification of the crop wild relative Brassica cretica Lam. using demographic model selection.</title>
        <authorList>
            <person name="Kioukis A."/>
            <person name="Michalopoulou V.A."/>
            <person name="Briers L."/>
            <person name="Pirintsos S."/>
            <person name="Studholme D.J."/>
            <person name="Pavlidis P."/>
            <person name="Sarris P.F."/>
        </authorList>
    </citation>
    <scope>NUCLEOTIDE SEQUENCE [LARGE SCALE GENOMIC DNA]</scope>
    <source>
        <strain evidence="3">cv. PFS-1207/04</strain>
    </source>
</reference>
<comment type="caution">
    <text evidence="2">The sequence shown here is derived from an EMBL/GenBank/DDBJ whole genome shotgun (WGS) entry which is preliminary data.</text>
</comment>
<dbReference type="Proteomes" id="UP000266723">
    <property type="component" value="Unassembled WGS sequence"/>
</dbReference>
<sequence length="190" mass="21236">MKQGDSSVREYNTSFLAGGLLQNHDHETLVKMNRDGLREDIRSAISSTEFSTIDDIMHAALEVEEGESKIKHGDSSVREYNTSFLAGVFFKITTMKPLQVEEGEDSSESKGSPTESDDSSKCLKKKTRTKYKHNEDPEDEHSYDAGGSCTPNTLEEGSEEASDSEVDLKDYQEYFQNNHKSRSESSAESD</sequence>
<feature type="compositionally biased region" description="Basic and acidic residues" evidence="1">
    <location>
        <begin position="132"/>
        <end position="143"/>
    </location>
</feature>
<gene>
    <name evidence="2" type="ORF">DY000_02040792</name>
</gene>
<evidence type="ECO:0000313" key="2">
    <source>
        <dbReference type="EMBL" id="KAF3529691.1"/>
    </source>
</evidence>
<dbReference type="EMBL" id="QGKV02001507">
    <property type="protein sequence ID" value="KAF3529691.1"/>
    <property type="molecule type" value="Genomic_DNA"/>
</dbReference>
<feature type="compositionally biased region" description="Basic residues" evidence="1">
    <location>
        <begin position="122"/>
        <end position="131"/>
    </location>
</feature>
<proteinExistence type="predicted"/>
<keyword evidence="3" id="KW-1185">Reference proteome</keyword>
<name>A0ABQ7BC07_BRACR</name>
<evidence type="ECO:0008006" key="4">
    <source>
        <dbReference type="Google" id="ProtNLM"/>
    </source>
</evidence>
<feature type="compositionally biased region" description="Basic and acidic residues" evidence="1">
    <location>
        <begin position="181"/>
        <end position="190"/>
    </location>
</feature>
<accession>A0ABQ7BC07</accession>
<feature type="compositionally biased region" description="Acidic residues" evidence="1">
    <location>
        <begin position="156"/>
        <end position="165"/>
    </location>
</feature>
<organism evidence="2 3">
    <name type="scientific">Brassica cretica</name>
    <name type="common">Mustard</name>
    <dbReference type="NCBI Taxonomy" id="69181"/>
    <lineage>
        <taxon>Eukaryota</taxon>
        <taxon>Viridiplantae</taxon>
        <taxon>Streptophyta</taxon>
        <taxon>Embryophyta</taxon>
        <taxon>Tracheophyta</taxon>
        <taxon>Spermatophyta</taxon>
        <taxon>Magnoliopsida</taxon>
        <taxon>eudicotyledons</taxon>
        <taxon>Gunneridae</taxon>
        <taxon>Pentapetalae</taxon>
        <taxon>rosids</taxon>
        <taxon>malvids</taxon>
        <taxon>Brassicales</taxon>
        <taxon>Brassicaceae</taxon>
        <taxon>Brassiceae</taxon>
        <taxon>Brassica</taxon>
    </lineage>
</organism>
<feature type="region of interest" description="Disordered" evidence="1">
    <location>
        <begin position="99"/>
        <end position="190"/>
    </location>
</feature>
<evidence type="ECO:0000313" key="3">
    <source>
        <dbReference type="Proteomes" id="UP000266723"/>
    </source>
</evidence>
<protein>
    <recommendedName>
        <fullName evidence="4">Retrotransposon gag domain-containing protein</fullName>
    </recommendedName>
</protein>
<evidence type="ECO:0000256" key="1">
    <source>
        <dbReference type="SAM" id="MobiDB-lite"/>
    </source>
</evidence>